<evidence type="ECO:0000313" key="1">
    <source>
        <dbReference type="EMBL" id="CAG8801708.1"/>
    </source>
</evidence>
<reference evidence="1" key="1">
    <citation type="submission" date="2021-06" db="EMBL/GenBank/DDBJ databases">
        <authorList>
            <person name="Kallberg Y."/>
            <person name="Tangrot J."/>
            <person name="Rosling A."/>
        </authorList>
    </citation>
    <scope>NUCLEOTIDE SEQUENCE</scope>
    <source>
        <strain evidence="1">MA453B</strain>
    </source>
</reference>
<protein>
    <submittedName>
        <fullName evidence="1">16894_t:CDS:1</fullName>
    </submittedName>
</protein>
<dbReference type="EMBL" id="CAJVPY010036174">
    <property type="protein sequence ID" value="CAG8801708.1"/>
    <property type="molecule type" value="Genomic_DNA"/>
</dbReference>
<dbReference type="AlphaFoldDB" id="A0A9N9P8Y9"/>
<feature type="non-terminal residue" evidence="1">
    <location>
        <position position="41"/>
    </location>
</feature>
<sequence length="41" mass="4796">MSYSNTFTAYVYVLIKHSSDMLGKMFEWDSLTKLRSIGFVQ</sequence>
<keyword evidence="2" id="KW-1185">Reference proteome</keyword>
<evidence type="ECO:0000313" key="2">
    <source>
        <dbReference type="Proteomes" id="UP000789405"/>
    </source>
</evidence>
<accession>A0A9N9P8Y9</accession>
<comment type="caution">
    <text evidence="1">The sequence shown here is derived from an EMBL/GenBank/DDBJ whole genome shotgun (WGS) entry which is preliminary data.</text>
</comment>
<proteinExistence type="predicted"/>
<gene>
    <name evidence="1" type="ORF">DERYTH_LOCUS23514</name>
</gene>
<dbReference type="Proteomes" id="UP000789405">
    <property type="component" value="Unassembled WGS sequence"/>
</dbReference>
<organism evidence="1 2">
    <name type="scientific">Dentiscutata erythropus</name>
    <dbReference type="NCBI Taxonomy" id="1348616"/>
    <lineage>
        <taxon>Eukaryota</taxon>
        <taxon>Fungi</taxon>
        <taxon>Fungi incertae sedis</taxon>
        <taxon>Mucoromycota</taxon>
        <taxon>Glomeromycotina</taxon>
        <taxon>Glomeromycetes</taxon>
        <taxon>Diversisporales</taxon>
        <taxon>Gigasporaceae</taxon>
        <taxon>Dentiscutata</taxon>
    </lineage>
</organism>
<name>A0A9N9P8Y9_9GLOM</name>